<dbReference type="Proteomes" id="UP000013909">
    <property type="component" value="Unassembled WGS sequence"/>
</dbReference>
<dbReference type="EMBL" id="AQHR01000067">
    <property type="protein sequence ID" value="EON77062.1"/>
    <property type="molecule type" value="Genomic_DNA"/>
</dbReference>
<reference evidence="1 2" key="1">
    <citation type="submission" date="2013-02" db="EMBL/GenBank/DDBJ databases">
        <title>A novel strain isolated from Lonar lake, Maharashtra, India.</title>
        <authorList>
            <person name="Singh A."/>
        </authorList>
    </citation>
    <scope>NUCLEOTIDE SEQUENCE [LARGE SCALE GENOMIC DNA]</scope>
    <source>
        <strain evidence="1 2">AK24</strain>
    </source>
</reference>
<evidence type="ECO:0000313" key="2">
    <source>
        <dbReference type="Proteomes" id="UP000013909"/>
    </source>
</evidence>
<keyword evidence="2" id="KW-1185">Reference proteome</keyword>
<dbReference type="AlphaFoldDB" id="R7ZSJ9"/>
<gene>
    <name evidence="1" type="ORF">ADIS_2444</name>
</gene>
<accession>R7ZSJ9</accession>
<proteinExistence type="predicted"/>
<comment type="caution">
    <text evidence="1">The sequence shown here is derived from an EMBL/GenBank/DDBJ whole genome shotgun (WGS) entry which is preliminary data.</text>
</comment>
<protein>
    <submittedName>
        <fullName evidence="1">Uncharacterized protein</fullName>
    </submittedName>
</protein>
<sequence>MVFQYKPFDDKFIEGGGGHLRKSVAWIELTRYPTANTASKVLKSSEHT</sequence>
<name>R7ZSJ9_9BACT</name>
<evidence type="ECO:0000313" key="1">
    <source>
        <dbReference type="EMBL" id="EON77062.1"/>
    </source>
</evidence>
<organism evidence="1 2">
    <name type="scientific">Lunatimonas lonarensis</name>
    <dbReference type="NCBI Taxonomy" id="1232681"/>
    <lineage>
        <taxon>Bacteria</taxon>
        <taxon>Pseudomonadati</taxon>
        <taxon>Bacteroidota</taxon>
        <taxon>Cytophagia</taxon>
        <taxon>Cytophagales</taxon>
        <taxon>Cyclobacteriaceae</taxon>
    </lineage>
</organism>